<proteinExistence type="predicted"/>
<comment type="caution">
    <text evidence="2">The sequence shown here is derived from an EMBL/GenBank/DDBJ whole genome shotgun (WGS) entry which is preliminary data.</text>
</comment>
<dbReference type="AlphaFoldDB" id="A0A834NLR5"/>
<feature type="compositionally biased region" description="Basic and acidic residues" evidence="1">
    <location>
        <begin position="25"/>
        <end position="50"/>
    </location>
</feature>
<organism evidence="2 3">
    <name type="scientific">Vespula vulgaris</name>
    <name type="common">Yellow jacket</name>
    <name type="synonym">Wasp</name>
    <dbReference type="NCBI Taxonomy" id="7454"/>
    <lineage>
        <taxon>Eukaryota</taxon>
        <taxon>Metazoa</taxon>
        <taxon>Ecdysozoa</taxon>
        <taxon>Arthropoda</taxon>
        <taxon>Hexapoda</taxon>
        <taxon>Insecta</taxon>
        <taxon>Pterygota</taxon>
        <taxon>Neoptera</taxon>
        <taxon>Endopterygota</taxon>
        <taxon>Hymenoptera</taxon>
        <taxon>Apocrita</taxon>
        <taxon>Aculeata</taxon>
        <taxon>Vespoidea</taxon>
        <taxon>Vespidae</taxon>
        <taxon>Vespinae</taxon>
        <taxon>Vespula</taxon>
    </lineage>
</organism>
<protein>
    <submittedName>
        <fullName evidence="2">Uncharacterized protein</fullName>
    </submittedName>
</protein>
<dbReference type="Proteomes" id="UP000614350">
    <property type="component" value="Unassembled WGS sequence"/>
</dbReference>
<feature type="region of interest" description="Disordered" evidence="1">
    <location>
        <begin position="1"/>
        <end position="75"/>
    </location>
</feature>
<evidence type="ECO:0000313" key="3">
    <source>
        <dbReference type="Proteomes" id="UP000614350"/>
    </source>
</evidence>
<name>A0A834NLR5_VESVU</name>
<accession>A0A834NLR5</accession>
<sequence>MAQLARNPNKSNDLRAGKSIIRNDGQPEKEHEVTRREEVEKEKEEEKEGGGRGGGRVSGRKIGTKINVAWWDKKR</sequence>
<feature type="compositionally biased region" description="Polar residues" evidence="1">
    <location>
        <begin position="1"/>
        <end position="11"/>
    </location>
</feature>
<keyword evidence="3" id="KW-1185">Reference proteome</keyword>
<evidence type="ECO:0000256" key="1">
    <source>
        <dbReference type="SAM" id="MobiDB-lite"/>
    </source>
</evidence>
<evidence type="ECO:0000313" key="2">
    <source>
        <dbReference type="EMBL" id="KAF7412638.1"/>
    </source>
</evidence>
<reference evidence="2" key="1">
    <citation type="journal article" date="2020" name="G3 (Bethesda)">
        <title>High-Quality Assemblies for Three Invasive Social Wasps from the &lt;i&gt;Vespula&lt;/i&gt; Genus.</title>
        <authorList>
            <person name="Harrop T.W.R."/>
            <person name="Guhlin J."/>
            <person name="McLaughlin G.M."/>
            <person name="Permina E."/>
            <person name="Stockwell P."/>
            <person name="Gilligan J."/>
            <person name="Le Lec M.F."/>
            <person name="Gruber M.A.M."/>
            <person name="Quinn O."/>
            <person name="Lovegrove M."/>
            <person name="Duncan E.J."/>
            <person name="Remnant E.J."/>
            <person name="Van Eeckhoven J."/>
            <person name="Graham B."/>
            <person name="Knapp R.A."/>
            <person name="Langford K.W."/>
            <person name="Kronenberg Z."/>
            <person name="Press M.O."/>
            <person name="Eacker S.M."/>
            <person name="Wilson-Rankin E.E."/>
            <person name="Purcell J."/>
            <person name="Lester P.J."/>
            <person name="Dearden P.K."/>
        </authorList>
    </citation>
    <scope>NUCLEOTIDE SEQUENCE</scope>
    <source>
        <strain evidence="2">Marl-1</strain>
    </source>
</reference>
<dbReference type="EMBL" id="JACSEA010000001">
    <property type="protein sequence ID" value="KAF7412638.1"/>
    <property type="molecule type" value="Genomic_DNA"/>
</dbReference>
<gene>
    <name evidence="2" type="ORF">HZH66_001534</name>
</gene>